<protein>
    <submittedName>
        <fullName evidence="2">GNAT family N-acetyltransferase</fullName>
    </submittedName>
</protein>
<sequence length="345" mass="36252">MAPACWLDRVPAGWDALLAADPNATAAHRPDLWAALAAAVPGLRPGVIAVERDGALVGGAPLVIERRAGLEWLHAMPWLLPGAPLAAPGRHDEVDAAVAEALATLQRERGVVGGAWVLYRPDGPEAAPPSVARPSGETRRLASALVHLADGPEAAFRRADRKTRQAVARAAAAGLAFAEEPAAVAAAYALHARQARGWRGHRALPLELSRRLLAAPAPPGLDGPPARLFTVRDARGLLCAALALDHPRDVLVWWSGAHPEARPRGAFAFLLWSIVAWAAARGRARVNLGASAGLDPVAAFKDALGARPHAYAVRWLDARHAGARGRLVGALQARLRRGRARGVPA</sequence>
<reference evidence="2" key="1">
    <citation type="journal article" date="2020" name="mSystems">
        <title>Genome- and Community-Level Interaction Insights into Carbon Utilization and Element Cycling Functions of Hydrothermarchaeota in Hydrothermal Sediment.</title>
        <authorList>
            <person name="Zhou Z."/>
            <person name="Liu Y."/>
            <person name="Xu W."/>
            <person name="Pan J."/>
            <person name="Luo Z.H."/>
            <person name="Li M."/>
        </authorList>
    </citation>
    <scope>NUCLEOTIDE SEQUENCE [LARGE SCALE GENOMIC DNA]</scope>
    <source>
        <strain evidence="2">SpSt-381</strain>
    </source>
</reference>
<dbReference type="InterPro" id="IPR038740">
    <property type="entry name" value="BioF2-like_GNAT_dom"/>
</dbReference>
<proteinExistence type="predicted"/>
<dbReference type="Gene3D" id="3.40.630.30">
    <property type="match status" value="1"/>
</dbReference>
<dbReference type="InterPro" id="IPR016181">
    <property type="entry name" value="Acyl_CoA_acyltransferase"/>
</dbReference>
<accession>A0A832I441</accession>
<organism evidence="2">
    <name type="scientific">Eiseniibacteriota bacterium</name>
    <dbReference type="NCBI Taxonomy" id="2212470"/>
    <lineage>
        <taxon>Bacteria</taxon>
        <taxon>Candidatus Eiseniibacteriota</taxon>
    </lineage>
</organism>
<dbReference type="AlphaFoldDB" id="A0A832I441"/>
<feature type="domain" description="BioF2-like acetyltransferase" evidence="1">
    <location>
        <begin position="157"/>
        <end position="291"/>
    </location>
</feature>
<name>A0A832I441_UNCEI</name>
<dbReference type="EMBL" id="DSQF01000003">
    <property type="protein sequence ID" value="HGZ42213.1"/>
    <property type="molecule type" value="Genomic_DNA"/>
</dbReference>
<dbReference type="Pfam" id="PF13480">
    <property type="entry name" value="Acetyltransf_6"/>
    <property type="match status" value="1"/>
</dbReference>
<comment type="caution">
    <text evidence="2">The sequence shown here is derived from an EMBL/GenBank/DDBJ whole genome shotgun (WGS) entry which is preliminary data.</text>
</comment>
<evidence type="ECO:0000313" key="2">
    <source>
        <dbReference type="EMBL" id="HGZ42213.1"/>
    </source>
</evidence>
<dbReference type="SUPFAM" id="SSF55729">
    <property type="entry name" value="Acyl-CoA N-acyltransferases (Nat)"/>
    <property type="match status" value="1"/>
</dbReference>
<dbReference type="GO" id="GO:0016740">
    <property type="term" value="F:transferase activity"/>
    <property type="evidence" value="ECO:0007669"/>
    <property type="project" value="UniProtKB-KW"/>
</dbReference>
<keyword evidence="2" id="KW-0808">Transferase</keyword>
<evidence type="ECO:0000259" key="1">
    <source>
        <dbReference type="Pfam" id="PF13480"/>
    </source>
</evidence>
<gene>
    <name evidence="2" type="ORF">ENR23_02095</name>
</gene>